<accession>A0A1F6CGN0</accession>
<organism evidence="1 2">
    <name type="scientific">Candidatus Kaiserbacteria bacterium RIFCSPHIGHO2_01_FULL_53_31</name>
    <dbReference type="NCBI Taxonomy" id="1798481"/>
    <lineage>
        <taxon>Bacteria</taxon>
        <taxon>Candidatus Kaiseribacteriota</taxon>
    </lineage>
</organism>
<comment type="caution">
    <text evidence="1">The sequence shown here is derived from an EMBL/GenBank/DDBJ whole genome shotgun (WGS) entry which is preliminary data.</text>
</comment>
<evidence type="ECO:0000313" key="2">
    <source>
        <dbReference type="Proteomes" id="UP000178815"/>
    </source>
</evidence>
<dbReference type="AlphaFoldDB" id="A0A1F6CGN0"/>
<reference evidence="1 2" key="1">
    <citation type="journal article" date="2016" name="Nat. Commun.">
        <title>Thousands of microbial genomes shed light on interconnected biogeochemical processes in an aquifer system.</title>
        <authorList>
            <person name="Anantharaman K."/>
            <person name="Brown C.T."/>
            <person name="Hug L.A."/>
            <person name="Sharon I."/>
            <person name="Castelle C.J."/>
            <person name="Probst A.J."/>
            <person name="Thomas B.C."/>
            <person name="Singh A."/>
            <person name="Wilkins M.J."/>
            <person name="Karaoz U."/>
            <person name="Brodie E.L."/>
            <person name="Williams K.H."/>
            <person name="Hubbard S.S."/>
            <person name="Banfield J.F."/>
        </authorList>
    </citation>
    <scope>NUCLEOTIDE SEQUENCE [LARGE SCALE GENOMIC DNA]</scope>
</reference>
<proteinExistence type="predicted"/>
<evidence type="ECO:0000313" key="1">
    <source>
        <dbReference type="EMBL" id="OGG48393.1"/>
    </source>
</evidence>
<name>A0A1F6CGN0_9BACT</name>
<gene>
    <name evidence="1" type="ORF">A2678_03075</name>
</gene>
<protein>
    <submittedName>
        <fullName evidence="1">Uncharacterized protein</fullName>
    </submittedName>
</protein>
<sequence>MSKATFGQALQALNLIHAKDPTAERLTALYNSGILADVLDADLSKVERDAVRAALKLGSIFTRNEHGHVVVTFTGLDITGAEEIARLEAGGYRVGNYAKQCFTSTNDDSYDKCHRLVAGQQYRIALVPGKDIERDSERTTAALQKLGEKCGYGKALGGHIPRIREIISDKQMEEMGIWYIAALHDPIKNSGGDPSVLDVYRYDGERWVSTYWGSPDSQWDGSGAFAFPVAAS</sequence>
<dbReference type="Proteomes" id="UP000178815">
    <property type="component" value="Unassembled WGS sequence"/>
</dbReference>
<dbReference type="EMBL" id="MFKU01000014">
    <property type="protein sequence ID" value="OGG48393.1"/>
    <property type="molecule type" value="Genomic_DNA"/>
</dbReference>